<proteinExistence type="predicted"/>
<evidence type="ECO:0000259" key="1">
    <source>
        <dbReference type="Pfam" id="PF07728"/>
    </source>
</evidence>
<dbReference type="GO" id="GO:0005737">
    <property type="term" value="C:cytoplasm"/>
    <property type="evidence" value="ECO:0007669"/>
    <property type="project" value="TreeGrafter"/>
</dbReference>
<protein>
    <recommendedName>
        <fullName evidence="1">ATPase dynein-related AAA domain-containing protein</fullName>
    </recommendedName>
</protein>
<evidence type="ECO:0000313" key="3">
    <source>
        <dbReference type="Proteomes" id="UP000230423"/>
    </source>
</evidence>
<dbReference type="InterPro" id="IPR011704">
    <property type="entry name" value="ATPase_dyneun-rel_AAA"/>
</dbReference>
<feature type="domain" description="ATPase dynein-related AAA" evidence="1">
    <location>
        <begin position="4"/>
        <end position="49"/>
    </location>
</feature>
<evidence type="ECO:0000313" key="2">
    <source>
        <dbReference type="EMBL" id="PIO71374.1"/>
    </source>
</evidence>
<dbReference type="InterPro" id="IPR027417">
    <property type="entry name" value="P-loop_NTPase"/>
</dbReference>
<dbReference type="AlphaFoldDB" id="A0A2G9UMA1"/>
<sequence>MQTTVESGILRYEDSALVRAARAGHVLVIDEADKAPLHVIAILKSLLDSGNDLFGLLGDLFSVHTVDNPSRDSELEMLKKYAPSTFF</sequence>
<dbReference type="PANTHER" id="PTHR21610">
    <property type="entry name" value="VON WILLEBRAND FACTOR A DOMAIN-CONTAINING PROTEIN 8"/>
    <property type="match status" value="1"/>
</dbReference>
<dbReference type="PANTHER" id="PTHR21610:SF9">
    <property type="entry name" value="VON WILLEBRAND FACTOR A DOMAIN-CONTAINING PROTEIN 8"/>
    <property type="match status" value="1"/>
</dbReference>
<reference evidence="2 3" key="1">
    <citation type="submission" date="2015-09" db="EMBL/GenBank/DDBJ databases">
        <title>Draft genome of the parasitic nematode Teladorsagia circumcincta isolate WARC Sus (inbred).</title>
        <authorList>
            <person name="Mitreva M."/>
        </authorList>
    </citation>
    <scope>NUCLEOTIDE SEQUENCE [LARGE SCALE GENOMIC DNA]</scope>
    <source>
        <strain evidence="2 3">S</strain>
    </source>
</reference>
<dbReference type="SUPFAM" id="SSF52540">
    <property type="entry name" value="P-loop containing nucleoside triphosphate hydrolases"/>
    <property type="match status" value="1"/>
</dbReference>
<organism evidence="2 3">
    <name type="scientific">Teladorsagia circumcincta</name>
    <name type="common">Brown stomach worm</name>
    <name type="synonym">Ostertagia circumcincta</name>
    <dbReference type="NCBI Taxonomy" id="45464"/>
    <lineage>
        <taxon>Eukaryota</taxon>
        <taxon>Metazoa</taxon>
        <taxon>Ecdysozoa</taxon>
        <taxon>Nematoda</taxon>
        <taxon>Chromadorea</taxon>
        <taxon>Rhabditida</taxon>
        <taxon>Rhabditina</taxon>
        <taxon>Rhabditomorpha</taxon>
        <taxon>Strongyloidea</taxon>
        <taxon>Trichostrongylidae</taxon>
        <taxon>Teladorsagia</taxon>
    </lineage>
</organism>
<dbReference type="GO" id="GO:0005524">
    <property type="term" value="F:ATP binding"/>
    <property type="evidence" value="ECO:0007669"/>
    <property type="project" value="InterPro"/>
</dbReference>
<keyword evidence="3" id="KW-1185">Reference proteome</keyword>
<dbReference type="OrthoDB" id="5186at2759"/>
<dbReference type="GO" id="GO:0016887">
    <property type="term" value="F:ATP hydrolysis activity"/>
    <property type="evidence" value="ECO:0007669"/>
    <property type="project" value="InterPro"/>
</dbReference>
<accession>A0A2G9UMA1</accession>
<dbReference type="Proteomes" id="UP000230423">
    <property type="component" value="Unassembled WGS sequence"/>
</dbReference>
<gene>
    <name evidence="2" type="ORF">TELCIR_06729</name>
</gene>
<dbReference type="InterPro" id="IPR039891">
    <property type="entry name" value="VWA8"/>
</dbReference>
<dbReference type="Pfam" id="PF07728">
    <property type="entry name" value="AAA_5"/>
    <property type="match status" value="1"/>
</dbReference>
<name>A0A2G9UMA1_TELCI</name>
<dbReference type="EMBL" id="KZ345971">
    <property type="protein sequence ID" value="PIO71374.1"/>
    <property type="molecule type" value="Genomic_DNA"/>
</dbReference>